<organism evidence="1 2">
    <name type="scientific">Colwellia psychrerythraea</name>
    <name type="common">Vibrio psychroerythus</name>
    <dbReference type="NCBI Taxonomy" id="28229"/>
    <lineage>
        <taxon>Bacteria</taxon>
        <taxon>Pseudomonadati</taxon>
        <taxon>Pseudomonadota</taxon>
        <taxon>Gammaproteobacteria</taxon>
        <taxon>Alteromonadales</taxon>
        <taxon>Colwelliaceae</taxon>
        <taxon>Colwellia</taxon>
    </lineage>
</organism>
<name>A0A1Y5ETI8_COLPS</name>
<evidence type="ECO:0000313" key="1">
    <source>
        <dbReference type="EMBL" id="OUR84135.1"/>
    </source>
</evidence>
<gene>
    <name evidence="1" type="ORF">A9Q75_03270</name>
</gene>
<sequence>MKKNKILKQMVMMSIVVVTVWLFWPSLPQQQITVNESIIKTPLLEEKKMPVNTAQVNNLLGVTPEKITSNDSATLVAKAYAAELSFPSYSQPLTNKDFDRLKPNHFNPQSIPVDDDGTQVTAALSKYRYTYPEQVLATLTGENINNAELQLIDLNTGGVLLSSKFEQDESNWYAQLAGKQNLPRQLQATIKARVNGKDITIALALKYIDPVAILEGFNSAFNQEADMVLQANLTTRKEGLYRVRANLFDANNQPIAHLVSKEKLKKGSSHINLKAHQSVLHGKQAPFYLSTFSIELMSPAPGKPKKYGNSAIKKYEIKGFEVSSLSDIPYQPSQQEQQRLRLLQNMAEGG</sequence>
<comment type="caution">
    <text evidence="1">The sequence shown here is derived from an EMBL/GenBank/DDBJ whole genome shotgun (WGS) entry which is preliminary data.</text>
</comment>
<dbReference type="Proteomes" id="UP000243053">
    <property type="component" value="Unassembled WGS sequence"/>
</dbReference>
<dbReference type="EMBL" id="MAAF01000022">
    <property type="protein sequence ID" value="OUR84135.1"/>
    <property type="molecule type" value="Genomic_DNA"/>
</dbReference>
<accession>A0A1Y5ETI8</accession>
<protein>
    <submittedName>
        <fullName evidence="1">Uncharacterized protein</fullName>
    </submittedName>
</protein>
<reference evidence="2" key="1">
    <citation type="journal article" date="2017" name="Proc. Natl. Acad. Sci. U.S.A.">
        <title>Simulation of Deepwater Horizon oil plume reveals substrate specialization within a complex community of hydrocarbon degraders.</title>
        <authorList>
            <person name="Hu P."/>
            <person name="Dubinsky E.A."/>
            <person name="Probst A.J."/>
            <person name="Wang J."/>
            <person name="Sieber C.M.K."/>
            <person name="Tom L.M."/>
            <person name="Gardinali P."/>
            <person name="Banfield J.F."/>
            <person name="Atlas R.M."/>
            <person name="Andersen G.L."/>
        </authorList>
    </citation>
    <scope>NUCLEOTIDE SEQUENCE [LARGE SCALE GENOMIC DNA]</scope>
</reference>
<dbReference type="AlphaFoldDB" id="A0A1Y5ETI8"/>
<evidence type="ECO:0000313" key="2">
    <source>
        <dbReference type="Proteomes" id="UP000243053"/>
    </source>
</evidence>
<proteinExistence type="predicted"/>